<feature type="region of interest" description="Disordered" evidence="5">
    <location>
        <begin position="89"/>
        <end position="108"/>
    </location>
</feature>
<dbReference type="Pfam" id="PF01753">
    <property type="entry name" value="zf-MYND"/>
    <property type="match status" value="1"/>
</dbReference>
<comment type="caution">
    <text evidence="7">The sequence shown here is derived from an EMBL/GenBank/DDBJ whole genome shotgun (WGS) entry which is preliminary data.</text>
</comment>
<proteinExistence type="predicted"/>
<dbReference type="Gene3D" id="6.10.140.2220">
    <property type="match status" value="1"/>
</dbReference>
<dbReference type="PROSITE" id="PS01360">
    <property type="entry name" value="ZF_MYND_1"/>
    <property type="match status" value="1"/>
</dbReference>
<dbReference type="EMBL" id="JAULSN010000001">
    <property type="protein sequence ID" value="KAK3384026.1"/>
    <property type="molecule type" value="Genomic_DNA"/>
</dbReference>
<reference evidence="7" key="1">
    <citation type="journal article" date="2023" name="Mol. Phylogenet. Evol.">
        <title>Genome-scale phylogeny and comparative genomics of the fungal order Sordariales.</title>
        <authorList>
            <person name="Hensen N."/>
            <person name="Bonometti L."/>
            <person name="Westerberg I."/>
            <person name="Brannstrom I.O."/>
            <person name="Guillou S."/>
            <person name="Cros-Aarteil S."/>
            <person name="Calhoun S."/>
            <person name="Haridas S."/>
            <person name="Kuo A."/>
            <person name="Mondo S."/>
            <person name="Pangilinan J."/>
            <person name="Riley R."/>
            <person name="LaButti K."/>
            <person name="Andreopoulos B."/>
            <person name="Lipzen A."/>
            <person name="Chen C."/>
            <person name="Yan M."/>
            <person name="Daum C."/>
            <person name="Ng V."/>
            <person name="Clum A."/>
            <person name="Steindorff A."/>
            <person name="Ohm R.A."/>
            <person name="Martin F."/>
            <person name="Silar P."/>
            <person name="Natvig D.O."/>
            <person name="Lalanne C."/>
            <person name="Gautier V."/>
            <person name="Ament-Velasquez S.L."/>
            <person name="Kruys A."/>
            <person name="Hutchinson M.I."/>
            <person name="Powell A.J."/>
            <person name="Barry K."/>
            <person name="Miller A.N."/>
            <person name="Grigoriev I.V."/>
            <person name="Debuchy R."/>
            <person name="Gladieux P."/>
            <person name="Hiltunen Thoren M."/>
            <person name="Johannesson H."/>
        </authorList>
    </citation>
    <scope>NUCLEOTIDE SEQUENCE</scope>
    <source>
        <strain evidence="7">CBS 958.72</strain>
    </source>
</reference>
<name>A0AAE0NM51_9PEZI</name>
<dbReference type="SUPFAM" id="SSF144232">
    <property type="entry name" value="HIT/MYND zinc finger-like"/>
    <property type="match status" value="1"/>
</dbReference>
<keyword evidence="8" id="KW-1185">Reference proteome</keyword>
<feature type="compositionally biased region" description="Low complexity" evidence="5">
    <location>
        <begin position="199"/>
        <end position="208"/>
    </location>
</feature>
<dbReference type="PROSITE" id="PS50865">
    <property type="entry name" value="ZF_MYND_2"/>
    <property type="match status" value="1"/>
</dbReference>
<evidence type="ECO:0000256" key="4">
    <source>
        <dbReference type="PROSITE-ProRule" id="PRU00134"/>
    </source>
</evidence>
<accession>A0AAE0NM51</accession>
<dbReference type="AlphaFoldDB" id="A0AAE0NM51"/>
<keyword evidence="3" id="KW-0862">Zinc</keyword>
<dbReference type="InterPro" id="IPR002893">
    <property type="entry name" value="Znf_MYND"/>
</dbReference>
<feature type="region of interest" description="Disordered" evidence="5">
    <location>
        <begin position="199"/>
        <end position="219"/>
    </location>
</feature>
<feature type="domain" description="MYND-type" evidence="6">
    <location>
        <begin position="9"/>
        <end position="45"/>
    </location>
</feature>
<evidence type="ECO:0000259" key="6">
    <source>
        <dbReference type="PROSITE" id="PS50865"/>
    </source>
</evidence>
<gene>
    <name evidence="7" type="ORF">B0T24DRAFT_607165</name>
</gene>
<evidence type="ECO:0000256" key="3">
    <source>
        <dbReference type="ARBA" id="ARBA00022833"/>
    </source>
</evidence>
<protein>
    <recommendedName>
        <fullName evidence="6">MYND-type domain-containing protein</fullName>
    </recommendedName>
</protein>
<feature type="compositionally biased region" description="Low complexity" evidence="5">
    <location>
        <begin position="89"/>
        <end position="99"/>
    </location>
</feature>
<sequence length="315" mass="32852">MATAEIVVCALCNNPPTSPCPDCQELLYCSAACQANDAPVHRLVCAEFSALSLKKQSEETAGDGDDDGDDTEQNHVLGVLFPAGAHTATATATTTSSTAPTPPPPPPPALVRVHIGGFTDPDSGISFQEAEVAPFFAAASGPDDTAAAAVPEPLHTERNRVRNRDTRSMLEVWHVPAASGSSSRLALAKNACVPSLGSAGTGDAAGTAESNGTQLQQPGPFFEWRGPVLVLAMTRPTGFMVDPGAYRDCALQDYRDAVDFVLDYGNDLHARRTQEVLATLGAGAEAGGDDHRVTEVEEAEEPAEAAKTVVIEMQG</sequence>
<organism evidence="7 8">
    <name type="scientific">Lasiosphaeria ovina</name>
    <dbReference type="NCBI Taxonomy" id="92902"/>
    <lineage>
        <taxon>Eukaryota</taxon>
        <taxon>Fungi</taxon>
        <taxon>Dikarya</taxon>
        <taxon>Ascomycota</taxon>
        <taxon>Pezizomycotina</taxon>
        <taxon>Sordariomycetes</taxon>
        <taxon>Sordariomycetidae</taxon>
        <taxon>Sordariales</taxon>
        <taxon>Lasiosphaeriaceae</taxon>
        <taxon>Lasiosphaeria</taxon>
    </lineage>
</organism>
<reference evidence="7" key="2">
    <citation type="submission" date="2023-06" db="EMBL/GenBank/DDBJ databases">
        <authorList>
            <consortium name="Lawrence Berkeley National Laboratory"/>
            <person name="Haridas S."/>
            <person name="Hensen N."/>
            <person name="Bonometti L."/>
            <person name="Westerberg I."/>
            <person name="Brannstrom I.O."/>
            <person name="Guillou S."/>
            <person name="Cros-Aarteil S."/>
            <person name="Calhoun S."/>
            <person name="Kuo A."/>
            <person name="Mondo S."/>
            <person name="Pangilinan J."/>
            <person name="Riley R."/>
            <person name="Labutti K."/>
            <person name="Andreopoulos B."/>
            <person name="Lipzen A."/>
            <person name="Chen C."/>
            <person name="Yanf M."/>
            <person name="Daum C."/>
            <person name="Ng V."/>
            <person name="Clum A."/>
            <person name="Steindorff A."/>
            <person name="Ohm R."/>
            <person name="Martin F."/>
            <person name="Silar P."/>
            <person name="Natvig D."/>
            <person name="Lalanne C."/>
            <person name="Gautier V."/>
            <person name="Ament-Velasquez S.L."/>
            <person name="Kruys A."/>
            <person name="Hutchinson M.I."/>
            <person name="Powell A.J."/>
            <person name="Barry K."/>
            <person name="Miller A.N."/>
            <person name="Grigoriev I.V."/>
            <person name="Debuchy R."/>
            <person name="Gladieux P."/>
            <person name="Thoren M.H."/>
            <person name="Johannesson H."/>
        </authorList>
    </citation>
    <scope>NUCLEOTIDE SEQUENCE</scope>
    <source>
        <strain evidence="7">CBS 958.72</strain>
    </source>
</reference>
<evidence type="ECO:0000256" key="5">
    <source>
        <dbReference type="SAM" id="MobiDB-lite"/>
    </source>
</evidence>
<dbReference type="Proteomes" id="UP001287356">
    <property type="component" value="Unassembled WGS sequence"/>
</dbReference>
<dbReference type="GO" id="GO:0008270">
    <property type="term" value="F:zinc ion binding"/>
    <property type="evidence" value="ECO:0007669"/>
    <property type="project" value="UniProtKB-KW"/>
</dbReference>
<evidence type="ECO:0000313" key="8">
    <source>
        <dbReference type="Proteomes" id="UP001287356"/>
    </source>
</evidence>
<keyword evidence="1" id="KW-0479">Metal-binding</keyword>
<evidence type="ECO:0000313" key="7">
    <source>
        <dbReference type="EMBL" id="KAK3384026.1"/>
    </source>
</evidence>
<evidence type="ECO:0000256" key="1">
    <source>
        <dbReference type="ARBA" id="ARBA00022723"/>
    </source>
</evidence>
<keyword evidence="2 4" id="KW-0863">Zinc-finger</keyword>
<evidence type="ECO:0000256" key="2">
    <source>
        <dbReference type="ARBA" id="ARBA00022771"/>
    </source>
</evidence>